<evidence type="ECO:0000256" key="1">
    <source>
        <dbReference type="ARBA" id="ARBA00004123"/>
    </source>
</evidence>
<dbReference type="Gene3D" id="2.30.30.140">
    <property type="match status" value="1"/>
</dbReference>
<keyword evidence="3" id="KW-0804">Transcription</keyword>
<dbReference type="GO" id="GO:0000124">
    <property type="term" value="C:SAGA complex"/>
    <property type="evidence" value="ECO:0007669"/>
    <property type="project" value="InterPro"/>
</dbReference>
<keyword evidence="4" id="KW-0539">Nucleus</keyword>
<proteinExistence type="predicted"/>
<organism evidence="7 8">
    <name type="scientific">Sporormia fimetaria CBS 119925</name>
    <dbReference type="NCBI Taxonomy" id="1340428"/>
    <lineage>
        <taxon>Eukaryota</taxon>
        <taxon>Fungi</taxon>
        <taxon>Dikarya</taxon>
        <taxon>Ascomycota</taxon>
        <taxon>Pezizomycotina</taxon>
        <taxon>Dothideomycetes</taxon>
        <taxon>Pleosporomycetidae</taxon>
        <taxon>Pleosporales</taxon>
        <taxon>Sporormiaceae</taxon>
        <taxon>Sporormia</taxon>
    </lineage>
</organism>
<gene>
    <name evidence="7" type="ORF">M011DRAFT_466384</name>
</gene>
<feature type="compositionally biased region" description="Basic and acidic residues" evidence="5">
    <location>
        <begin position="115"/>
        <end position="135"/>
    </location>
</feature>
<name>A0A6A6VFU0_9PLEO</name>
<feature type="domain" description="SGF29 C-terminal" evidence="6">
    <location>
        <begin position="193"/>
        <end position="343"/>
    </location>
</feature>
<dbReference type="OrthoDB" id="10265994at2759"/>
<evidence type="ECO:0000256" key="2">
    <source>
        <dbReference type="ARBA" id="ARBA00023015"/>
    </source>
</evidence>
<dbReference type="CDD" id="cd20393">
    <property type="entry name" value="Tudor_SGF29_rpt1"/>
    <property type="match status" value="1"/>
</dbReference>
<evidence type="ECO:0000259" key="6">
    <source>
        <dbReference type="PROSITE" id="PS51518"/>
    </source>
</evidence>
<sequence>MAARSRPRASQLKDQLDEEHSLWAQILEDTKALSALEKQQDAVSKKIVELNIQKPSPPETRDDDLEKKLRENIRLSEKITEDGAALCSKLEILAALRDSHEAEPTASRSASVGKSQRDRQMKRKLTENLDDRDSIASDTPAGHPSPKVLVSNKDRLKAMSASSRAGSMPATRETSVKVEDSADSLDVKGALPTKPPLTLHTEVLYRNHSKSRPSTEGEGILCRVTAVIGEGKQRRYEIIDADPEPDGGPAQPYRASVNHLVAIPPPAANATLPDLKVGKNVLALYPGTTTFYRAEVVGSWKSGRDGGNGEKGKEVEFVRLRFDGEEEAEKEQSVERRYVLPER</sequence>
<dbReference type="InterPro" id="IPR047287">
    <property type="entry name" value="Tudor_SGF29_rpt2"/>
</dbReference>
<feature type="region of interest" description="Disordered" evidence="5">
    <location>
        <begin position="99"/>
        <end position="181"/>
    </location>
</feature>
<reference evidence="7" key="1">
    <citation type="journal article" date="2020" name="Stud. Mycol.">
        <title>101 Dothideomycetes genomes: a test case for predicting lifestyles and emergence of pathogens.</title>
        <authorList>
            <person name="Haridas S."/>
            <person name="Albert R."/>
            <person name="Binder M."/>
            <person name="Bloem J."/>
            <person name="Labutti K."/>
            <person name="Salamov A."/>
            <person name="Andreopoulos B."/>
            <person name="Baker S."/>
            <person name="Barry K."/>
            <person name="Bills G."/>
            <person name="Bluhm B."/>
            <person name="Cannon C."/>
            <person name="Castanera R."/>
            <person name="Culley D."/>
            <person name="Daum C."/>
            <person name="Ezra D."/>
            <person name="Gonzalez J."/>
            <person name="Henrissat B."/>
            <person name="Kuo A."/>
            <person name="Liang C."/>
            <person name="Lipzen A."/>
            <person name="Lutzoni F."/>
            <person name="Magnuson J."/>
            <person name="Mondo S."/>
            <person name="Nolan M."/>
            <person name="Ohm R."/>
            <person name="Pangilinan J."/>
            <person name="Park H.-J."/>
            <person name="Ramirez L."/>
            <person name="Alfaro M."/>
            <person name="Sun H."/>
            <person name="Tritt A."/>
            <person name="Yoshinaga Y."/>
            <person name="Zwiers L.-H."/>
            <person name="Turgeon B."/>
            <person name="Goodwin S."/>
            <person name="Spatafora J."/>
            <person name="Crous P."/>
            <person name="Grigoriev I."/>
        </authorList>
    </citation>
    <scope>NUCLEOTIDE SEQUENCE</scope>
    <source>
        <strain evidence="7">CBS 119925</strain>
    </source>
</reference>
<comment type="subcellular location">
    <subcellularLocation>
        <location evidence="1">Nucleus</location>
    </subcellularLocation>
</comment>
<dbReference type="InterPro" id="IPR010750">
    <property type="entry name" value="SGF29_tudor-like_dom"/>
</dbReference>
<evidence type="ECO:0000256" key="3">
    <source>
        <dbReference type="ARBA" id="ARBA00023163"/>
    </source>
</evidence>
<protein>
    <recommendedName>
        <fullName evidence="6">SGF29 C-terminal domain-containing protein</fullName>
    </recommendedName>
</protein>
<evidence type="ECO:0000313" key="7">
    <source>
        <dbReference type="EMBL" id="KAF2748584.1"/>
    </source>
</evidence>
<dbReference type="GO" id="GO:0005634">
    <property type="term" value="C:nucleus"/>
    <property type="evidence" value="ECO:0007669"/>
    <property type="project" value="UniProtKB-SubCell"/>
</dbReference>
<evidence type="ECO:0000256" key="5">
    <source>
        <dbReference type="SAM" id="MobiDB-lite"/>
    </source>
</evidence>
<dbReference type="InterPro" id="IPR047288">
    <property type="entry name" value="Tudor_SGF29_rpt1"/>
</dbReference>
<evidence type="ECO:0000256" key="4">
    <source>
        <dbReference type="ARBA" id="ARBA00023242"/>
    </source>
</evidence>
<dbReference type="PROSITE" id="PS51518">
    <property type="entry name" value="SGF29_C"/>
    <property type="match status" value="1"/>
</dbReference>
<dbReference type="InterPro" id="IPR037802">
    <property type="entry name" value="SGF29"/>
</dbReference>
<dbReference type="PANTHER" id="PTHR21539:SF0">
    <property type="entry name" value="SAGA-ASSOCIATED FACTOR 29"/>
    <property type="match status" value="1"/>
</dbReference>
<dbReference type="AlphaFoldDB" id="A0A6A6VFU0"/>
<dbReference type="CDD" id="cd20394">
    <property type="entry name" value="Tudor_SGF29_rpt2"/>
    <property type="match status" value="1"/>
</dbReference>
<dbReference type="Pfam" id="PF07039">
    <property type="entry name" value="SGF29_Tudor"/>
    <property type="match status" value="1"/>
</dbReference>
<keyword evidence="2" id="KW-0805">Transcription regulation</keyword>
<dbReference type="Proteomes" id="UP000799440">
    <property type="component" value="Unassembled WGS sequence"/>
</dbReference>
<accession>A0A6A6VFU0</accession>
<dbReference type="EMBL" id="MU006568">
    <property type="protein sequence ID" value="KAF2748584.1"/>
    <property type="molecule type" value="Genomic_DNA"/>
</dbReference>
<dbReference type="PANTHER" id="PTHR21539">
    <property type="entry name" value="SAGA-ASSOCIATED FACTOR 29"/>
    <property type="match status" value="1"/>
</dbReference>
<keyword evidence="8" id="KW-1185">Reference proteome</keyword>
<evidence type="ECO:0000313" key="8">
    <source>
        <dbReference type="Proteomes" id="UP000799440"/>
    </source>
</evidence>